<dbReference type="GO" id="GO:0015087">
    <property type="term" value="F:cobalt ion transmembrane transporter activity"/>
    <property type="evidence" value="ECO:0007669"/>
    <property type="project" value="TreeGrafter"/>
</dbReference>
<name>A0AAW0R571_9PEZI</name>
<dbReference type="SUPFAM" id="SSF144083">
    <property type="entry name" value="Magnesium transport protein CorA, transmembrane region"/>
    <property type="match status" value="1"/>
</dbReference>
<sequence>MASVNRPASCHIRNVPWALEVVTGFTGRSYGTFPAWVKEPSISSSPREHVWRPFHENGYTEMKFAVDFFATHPRVPGRTCCPTSYLTDLKYGIYAQERQVKESRVCLQKIGVICFSGDPSGRKVATPAHAMAVAVVVHDSGVCPPDWRFPLDINWRGETELVPEKFSHRFFEHILYWTIRGIAQRWSGLIRSSQVHYAGFEKEIFNDPESEASGEELWKLSSHWNVYNRLFTIHIHMMEYLEARAMRFLQLYWDDNRILKEDSIGDIKIFGGVPKSIAAGQTELIQGLVNPTMNMLDMVLTNPGSISLPLWICTNRVLCCQIYKRVAIRDARQSLMLNESLWRLSWITFIFLPLTFITGIFGMNVDTFSDNPSIKWQVAQRWSNVVHRLTIPS</sequence>
<comment type="subcellular location">
    <subcellularLocation>
        <location evidence="1">Cell membrane</location>
        <topology evidence="1">Multi-pass membrane protein</topology>
    </subcellularLocation>
</comment>
<dbReference type="EMBL" id="JAQQWP010000003">
    <property type="protein sequence ID" value="KAK8124072.1"/>
    <property type="molecule type" value="Genomic_DNA"/>
</dbReference>
<dbReference type="PANTHER" id="PTHR46494:SF1">
    <property type="entry name" value="CORA FAMILY METAL ION TRANSPORTER (EUROFUNG)"/>
    <property type="match status" value="1"/>
</dbReference>
<dbReference type="AlphaFoldDB" id="A0AAW0R571"/>
<keyword evidence="4 5" id="KW-0472">Membrane</keyword>
<keyword evidence="3 5" id="KW-1133">Transmembrane helix</keyword>
<evidence type="ECO:0000256" key="1">
    <source>
        <dbReference type="ARBA" id="ARBA00004651"/>
    </source>
</evidence>
<dbReference type="GO" id="GO:0005886">
    <property type="term" value="C:plasma membrane"/>
    <property type="evidence" value="ECO:0007669"/>
    <property type="project" value="UniProtKB-SubCell"/>
</dbReference>
<accession>A0AAW0R571</accession>
<dbReference type="InterPro" id="IPR045863">
    <property type="entry name" value="CorA_TM1_TM2"/>
</dbReference>
<protein>
    <submittedName>
        <fullName evidence="6">Uncharacterized protein</fullName>
    </submittedName>
</protein>
<evidence type="ECO:0000256" key="5">
    <source>
        <dbReference type="SAM" id="Phobius"/>
    </source>
</evidence>
<keyword evidence="2 5" id="KW-0812">Transmembrane</keyword>
<dbReference type="GO" id="GO:0015095">
    <property type="term" value="F:magnesium ion transmembrane transporter activity"/>
    <property type="evidence" value="ECO:0007669"/>
    <property type="project" value="TreeGrafter"/>
</dbReference>
<dbReference type="PANTHER" id="PTHR46494">
    <property type="entry name" value="CORA FAMILY METAL ION TRANSPORTER (EUROFUNG)"/>
    <property type="match status" value="1"/>
</dbReference>
<evidence type="ECO:0000256" key="2">
    <source>
        <dbReference type="ARBA" id="ARBA00022692"/>
    </source>
</evidence>
<reference evidence="6 7" key="1">
    <citation type="submission" date="2023-01" db="EMBL/GenBank/DDBJ databases">
        <title>Analysis of 21 Apiospora genomes using comparative genomics revels a genus with tremendous synthesis potential of carbohydrate active enzymes and secondary metabolites.</title>
        <authorList>
            <person name="Sorensen T."/>
        </authorList>
    </citation>
    <scope>NUCLEOTIDE SEQUENCE [LARGE SCALE GENOMIC DNA]</scope>
    <source>
        <strain evidence="6 7">CBS 117206</strain>
    </source>
</reference>
<dbReference type="Proteomes" id="UP001392437">
    <property type="component" value="Unassembled WGS sequence"/>
</dbReference>
<proteinExistence type="predicted"/>
<comment type="caution">
    <text evidence="6">The sequence shown here is derived from an EMBL/GenBank/DDBJ whole genome shotgun (WGS) entry which is preliminary data.</text>
</comment>
<dbReference type="Pfam" id="PF01544">
    <property type="entry name" value="CorA"/>
    <property type="match status" value="1"/>
</dbReference>
<dbReference type="GO" id="GO:0050897">
    <property type="term" value="F:cobalt ion binding"/>
    <property type="evidence" value="ECO:0007669"/>
    <property type="project" value="TreeGrafter"/>
</dbReference>
<dbReference type="Gene3D" id="1.20.58.340">
    <property type="entry name" value="Magnesium transport protein CorA, transmembrane region"/>
    <property type="match status" value="1"/>
</dbReference>
<organism evidence="6 7">
    <name type="scientific">Apiospora kogelbergensis</name>
    <dbReference type="NCBI Taxonomy" id="1337665"/>
    <lineage>
        <taxon>Eukaryota</taxon>
        <taxon>Fungi</taxon>
        <taxon>Dikarya</taxon>
        <taxon>Ascomycota</taxon>
        <taxon>Pezizomycotina</taxon>
        <taxon>Sordariomycetes</taxon>
        <taxon>Xylariomycetidae</taxon>
        <taxon>Amphisphaeriales</taxon>
        <taxon>Apiosporaceae</taxon>
        <taxon>Apiospora</taxon>
    </lineage>
</organism>
<evidence type="ECO:0000313" key="7">
    <source>
        <dbReference type="Proteomes" id="UP001392437"/>
    </source>
</evidence>
<keyword evidence="7" id="KW-1185">Reference proteome</keyword>
<evidence type="ECO:0000256" key="4">
    <source>
        <dbReference type="ARBA" id="ARBA00023136"/>
    </source>
</evidence>
<gene>
    <name evidence="6" type="ORF">PG999_003990</name>
</gene>
<evidence type="ECO:0000313" key="6">
    <source>
        <dbReference type="EMBL" id="KAK8124072.1"/>
    </source>
</evidence>
<feature type="transmembrane region" description="Helical" evidence="5">
    <location>
        <begin position="341"/>
        <end position="363"/>
    </location>
</feature>
<dbReference type="GO" id="GO:0000287">
    <property type="term" value="F:magnesium ion binding"/>
    <property type="evidence" value="ECO:0007669"/>
    <property type="project" value="TreeGrafter"/>
</dbReference>
<evidence type="ECO:0000256" key="3">
    <source>
        <dbReference type="ARBA" id="ARBA00022989"/>
    </source>
</evidence>
<dbReference type="InterPro" id="IPR002523">
    <property type="entry name" value="MgTranspt_CorA/ZnTranspt_ZntB"/>
</dbReference>